<feature type="non-terminal residue" evidence="33">
    <location>
        <position position="671"/>
    </location>
</feature>
<name>A0A7L3QA22_9SYLV</name>
<evidence type="ECO:0000256" key="27">
    <source>
        <dbReference type="ARBA" id="ARBA00061038"/>
    </source>
</evidence>
<evidence type="ECO:0000256" key="9">
    <source>
        <dbReference type="ARBA" id="ARBA00022490"/>
    </source>
</evidence>
<dbReference type="InterPro" id="IPR023174">
    <property type="entry name" value="PDEase_CS"/>
</dbReference>
<evidence type="ECO:0000313" key="34">
    <source>
        <dbReference type="Proteomes" id="UP000524451"/>
    </source>
</evidence>
<evidence type="ECO:0000256" key="30">
    <source>
        <dbReference type="PIRSR" id="PIRSR623088-3"/>
    </source>
</evidence>
<reference evidence="33 34" key="1">
    <citation type="submission" date="2019-09" db="EMBL/GenBank/DDBJ databases">
        <title>Bird 10,000 Genomes (B10K) Project - Family phase.</title>
        <authorList>
            <person name="Zhang G."/>
        </authorList>
    </citation>
    <scope>NUCLEOTIDE SEQUENCE [LARGE SCALE GENOMIC DNA]</scope>
    <source>
        <strain evidence="33">OUT-0056</strain>
        <tissue evidence="33">Blood</tissue>
    </source>
</reference>
<feature type="non-terminal residue" evidence="33">
    <location>
        <position position="1"/>
    </location>
</feature>
<evidence type="ECO:0000256" key="23">
    <source>
        <dbReference type="ARBA" id="ARBA00033684"/>
    </source>
</evidence>
<evidence type="ECO:0000256" key="26">
    <source>
        <dbReference type="ARBA" id="ARBA00058327"/>
    </source>
</evidence>
<dbReference type="InterPro" id="IPR023088">
    <property type="entry name" value="PDEase"/>
</dbReference>
<evidence type="ECO:0000256" key="18">
    <source>
        <dbReference type="ARBA" id="ARBA00022992"/>
    </source>
</evidence>
<dbReference type="AlphaFoldDB" id="A0A7L3QA22"/>
<dbReference type="Gene3D" id="1.10.1300.10">
    <property type="entry name" value="3'5'-cyclic nucleotide phosphodiesterase, catalytic domain"/>
    <property type="match status" value="1"/>
</dbReference>
<evidence type="ECO:0000256" key="4">
    <source>
        <dbReference type="ARBA" id="ARBA00004273"/>
    </source>
</evidence>
<keyword evidence="14" id="KW-1000">Mitochondrion outer membrane</keyword>
<comment type="catalytic activity">
    <reaction evidence="23">
        <text>3',5'-cyclic GMP + H2O = GMP + H(+)</text>
        <dbReference type="Rhea" id="RHEA:16957"/>
        <dbReference type="ChEBI" id="CHEBI:15377"/>
        <dbReference type="ChEBI" id="CHEBI:15378"/>
        <dbReference type="ChEBI" id="CHEBI:57746"/>
        <dbReference type="ChEBI" id="CHEBI:58115"/>
    </reaction>
    <physiologicalReaction direction="left-to-right" evidence="23">
        <dbReference type="Rhea" id="RHEA:16958"/>
    </physiologicalReaction>
</comment>
<keyword evidence="10" id="KW-0140">cGMP</keyword>
<keyword evidence="16 31" id="KW-0378">Hydrolase</keyword>
<dbReference type="Pfam" id="PF00233">
    <property type="entry name" value="PDEase_I"/>
    <property type="match status" value="1"/>
</dbReference>
<feature type="binding site" evidence="30">
    <location>
        <position position="446"/>
    </location>
    <ligand>
        <name>Zn(2+)</name>
        <dbReference type="ChEBI" id="CHEBI:29105"/>
        <label>1</label>
    </ligand>
</feature>
<evidence type="ECO:0000256" key="10">
    <source>
        <dbReference type="ARBA" id="ARBA00022535"/>
    </source>
</evidence>
<dbReference type="EMBL" id="VZUI01036658">
    <property type="protein sequence ID" value="NXV00170.1"/>
    <property type="molecule type" value="Genomic_DNA"/>
</dbReference>
<evidence type="ECO:0000256" key="5">
    <source>
        <dbReference type="ARBA" id="ARBA00004294"/>
    </source>
</evidence>
<feature type="domain" description="PDEase" evidence="32">
    <location>
        <begin position="328"/>
        <end position="652"/>
    </location>
</feature>
<comment type="cofactor">
    <cofactor evidence="2">
        <name>Zn(2+)</name>
        <dbReference type="ChEBI" id="CHEBI:29105"/>
    </cofactor>
</comment>
<comment type="cofactor">
    <cofactor evidence="31">
        <name>a divalent metal cation</name>
        <dbReference type="ChEBI" id="CHEBI:60240"/>
    </cofactor>
    <text evidence="31">Binds 2 divalent metal cations per subunit. Site 1 may preferentially bind zinc ions, while site 2 has a preference for magnesium and/or manganese ions.</text>
</comment>
<comment type="caution">
    <text evidence="33">The sequence shown here is derived from an EMBL/GenBank/DDBJ whole genome shotgun (WGS) entry which is preliminary data.</text>
</comment>
<comment type="catalytic activity">
    <reaction evidence="22">
        <text>3',5'-cyclic AMP + H2O = AMP + H(+)</text>
        <dbReference type="Rhea" id="RHEA:25277"/>
        <dbReference type="ChEBI" id="CHEBI:15377"/>
        <dbReference type="ChEBI" id="CHEBI:15378"/>
        <dbReference type="ChEBI" id="CHEBI:58165"/>
        <dbReference type="ChEBI" id="CHEBI:456215"/>
    </reaction>
    <physiologicalReaction direction="left-to-right" evidence="22">
        <dbReference type="Rhea" id="RHEA:25278"/>
    </physiologicalReaction>
</comment>
<evidence type="ECO:0000256" key="22">
    <source>
        <dbReference type="ARBA" id="ARBA00033675"/>
    </source>
</evidence>
<keyword evidence="8" id="KW-1003">Cell membrane</keyword>
<evidence type="ECO:0000256" key="20">
    <source>
        <dbReference type="ARBA" id="ARBA00023136"/>
    </source>
</evidence>
<evidence type="ECO:0000256" key="21">
    <source>
        <dbReference type="ARBA" id="ARBA00023149"/>
    </source>
</evidence>
<keyword evidence="15" id="KW-0999">Mitochondrion inner membrane</keyword>
<dbReference type="InterPro" id="IPR002073">
    <property type="entry name" value="PDEase_catalytic_dom"/>
</dbReference>
<keyword evidence="13" id="KW-0547">Nucleotide-binding</keyword>
<keyword evidence="34" id="KW-1185">Reference proteome</keyword>
<comment type="subcellular location">
    <subcellularLocation>
        <location evidence="3">Cell membrane</location>
    </subcellularLocation>
    <subcellularLocation>
        <location evidence="6">Cytoplasm</location>
    </subcellularLocation>
    <subcellularLocation>
        <location evidence="4">Mitochondrion inner membrane</location>
    </subcellularLocation>
    <subcellularLocation>
        <location evidence="5">Mitochondrion outer membrane</location>
    </subcellularLocation>
</comment>
<evidence type="ECO:0000256" key="7">
    <source>
        <dbReference type="ARBA" id="ARBA00011738"/>
    </source>
</evidence>
<comment type="function">
    <text evidence="26">Regulates mitochondrial cAMP levels and respiration. Involved in the regulation of mitochondria morphology/dynamics and apoptotic cell death via local modulation of cAMP/PKA signaling in the mitochondrion, including the monitoring of local cAMP levels at the outer mitochondrial membrane and of PKA-dependent phosphorylation of DNM1L.</text>
</comment>
<evidence type="ECO:0000256" key="17">
    <source>
        <dbReference type="ARBA" id="ARBA00022833"/>
    </source>
</evidence>
<evidence type="ECO:0000256" key="14">
    <source>
        <dbReference type="ARBA" id="ARBA00022787"/>
    </source>
</evidence>
<dbReference type="GO" id="GO:0030553">
    <property type="term" value="F:cGMP binding"/>
    <property type="evidence" value="ECO:0007669"/>
    <property type="project" value="UniProtKB-KW"/>
</dbReference>
<organism evidence="33 34">
    <name type="scientific">Cettia cetti</name>
    <dbReference type="NCBI Taxonomy" id="68486"/>
    <lineage>
        <taxon>Eukaryota</taxon>
        <taxon>Metazoa</taxon>
        <taxon>Chordata</taxon>
        <taxon>Craniata</taxon>
        <taxon>Vertebrata</taxon>
        <taxon>Euteleostomi</taxon>
        <taxon>Archelosauria</taxon>
        <taxon>Archosauria</taxon>
        <taxon>Dinosauria</taxon>
        <taxon>Saurischia</taxon>
        <taxon>Theropoda</taxon>
        <taxon>Coelurosauria</taxon>
        <taxon>Aves</taxon>
        <taxon>Neognathae</taxon>
        <taxon>Neoaves</taxon>
        <taxon>Telluraves</taxon>
        <taxon>Australaves</taxon>
        <taxon>Passeriformes</taxon>
        <taxon>Sylvioidea</taxon>
        <taxon>Sylviidae</taxon>
        <taxon>Acrocephalinae</taxon>
        <taxon>Cettia</taxon>
    </lineage>
</organism>
<dbReference type="SMART" id="SM00065">
    <property type="entry name" value="GAF"/>
    <property type="match status" value="2"/>
</dbReference>
<evidence type="ECO:0000256" key="15">
    <source>
        <dbReference type="ARBA" id="ARBA00022792"/>
    </source>
</evidence>
<evidence type="ECO:0000256" key="28">
    <source>
        <dbReference type="PIRSR" id="PIRSR623088-1"/>
    </source>
</evidence>
<dbReference type="FunFam" id="3.30.450.40:FF:000007">
    <property type="entry name" value="Phosphodiesterase"/>
    <property type="match status" value="1"/>
</dbReference>
<feature type="binding site" evidence="29">
    <location>
        <position position="558"/>
    </location>
    <ligand>
        <name>AMP</name>
        <dbReference type="ChEBI" id="CHEBI:456215"/>
    </ligand>
</feature>
<evidence type="ECO:0000256" key="2">
    <source>
        <dbReference type="ARBA" id="ARBA00001947"/>
    </source>
</evidence>
<evidence type="ECO:0000313" key="33">
    <source>
        <dbReference type="EMBL" id="NXV00170.1"/>
    </source>
</evidence>
<dbReference type="InterPro" id="IPR036971">
    <property type="entry name" value="PDEase_catalytic_dom_sf"/>
</dbReference>
<dbReference type="PROSITE" id="PS00126">
    <property type="entry name" value="PDEASE_I_1"/>
    <property type="match status" value="1"/>
</dbReference>
<evidence type="ECO:0000256" key="25">
    <source>
        <dbReference type="ARBA" id="ARBA00057992"/>
    </source>
</evidence>
<dbReference type="SUPFAM" id="SSF55781">
    <property type="entry name" value="GAF domain-like"/>
    <property type="match status" value="2"/>
</dbReference>
<comment type="catalytic activity">
    <reaction evidence="24">
        <text>a nucleoside 3',5'-cyclic phosphate + H2O = a nucleoside 5'-phosphate + H(+)</text>
        <dbReference type="Rhea" id="RHEA:14653"/>
        <dbReference type="ChEBI" id="CHEBI:15377"/>
        <dbReference type="ChEBI" id="CHEBI:15378"/>
        <dbReference type="ChEBI" id="CHEBI:57867"/>
        <dbReference type="ChEBI" id="CHEBI:58464"/>
        <dbReference type="EC" id="3.1.4.17"/>
    </reaction>
    <physiologicalReaction direction="left-to-right" evidence="24">
        <dbReference type="Rhea" id="RHEA:14654"/>
    </physiologicalReaction>
</comment>
<dbReference type="Proteomes" id="UP000524451">
    <property type="component" value="Unassembled WGS sequence"/>
</dbReference>
<comment type="similarity">
    <text evidence="27">Belongs to the cyclic nucleotide phosphodiesterase family. PDE2 subfamily.</text>
</comment>
<dbReference type="GO" id="GO:0007165">
    <property type="term" value="P:signal transduction"/>
    <property type="evidence" value="ECO:0007669"/>
    <property type="project" value="InterPro"/>
</dbReference>
<dbReference type="GO" id="GO:0005743">
    <property type="term" value="C:mitochondrial inner membrane"/>
    <property type="evidence" value="ECO:0007669"/>
    <property type="project" value="UniProtKB-SubCell"/>
</dbReference>
<feature type="active site" description="Proton donor" evidence="28">
    <location>
        <position position="406"/>
    </location>
</feature>
<proteinExistence type="inferred from homology"/>
<evidence type="ECO:0000256" key="8">
    <source>
        <dbReference type="ARBA" id="ARBA00022475"/>
    </source>
</evidence>
<dbReference type="FunFam" id="3.30.450.40:FF:000014">
    <property type="entry name" value="Phosphodiesterase"/>
    <property type="match status" value="1"/>
</dbReference>
<dbReference type="GO" id="GO:0004114">
    <property type="term" value="F:3',5'-cyclic-nucleotide phosphodiesterase activity"/>
    <property type="evidence" value="ECO:0007669"/>
    <property type="project" value="UniProtKB-EC"/>
</dbReference>
<feature type="binding site" evidence="29">
    <location>
        <position position="447"/>
    </location>
    <ligand>
        <name>AMP</name>
        <dbReference type="ChEBI" id="CHEBI:456215"/>
    </ligand>
</feature>
<keyword evidence="18" id="KW-0142">cGMP-binding</keyword>
<keyword evidence="11 30" id="KW-0479">Metal-binding</keyword>
<dbReference type="PROSITE" id="PS51845">
    <property type="entry name" value="PDEASE_I_2"/>
    <property type="match status" value="1"/>
</dbReference>
<feature type="binding site" evidence="29">
    <location>
        <position position="609"/>
    </location>
    <ligand>
        <name>AMP</name>
        <dbReference type="ChEBI" id="CHEBI:456215"/>
    </ligand>
</feature>
<dbReference type="SMART" id="SM00471">
    <property type="entry name" value="HDc"/>
    <property type="match status" value="1"/>
</dbReference>
<feature type="binding site" evidence="29">
    <location>
        <begin position="406"/>
        <end position="410"/>
    </location>
    <ligand>
        <name>AMP</name>
        <dbReference type="ChEBI" id="CHEBI:456215"/>
    </ligand>
</feature>
<feature type="binding site" evidence="30">
    <location>
        <position position="447"/>
    </location>
    <ligand>
        <name>Zn(2+)</name>
        <dbReference type="ChEBI" id="CHEBI:29105"/>
        <label>2</label>
    </ligand>
</feature>
<dbReference type="InterPro" id="IPR003607">
    <property type="entry name" value="HD/PDEase_dom"/>
</dbReference>
<dbReference type="Pfam" id="PF01590">
    <property type="entry name" value="GAF"/>
    <property type="match status" value="1"/>
</dbReference>
<evidence type="ECO:0000259" key="32">
    <source>
        <dbReference type="PROSITE" id="PS51845"/>
    </source>
</evidence>
<evidence type="ECO:0000256" key="16">
    <source>
        <dbReference type="ARBA" id="ARBA00022801"/>
    </source>
</evidence>
<dbReference type="InterPro" id="IPR029016">
    <property type="entry name" value="GAF-like_dom_sf"/>
</dbReference>
<comment type="subunit">
    <text evidence="7">Homodimer.</text>
</comment>
<dbReference type="PRINTS" id="PR00387">
    <property type="entry name" value="PDIESTERASE1"/>
</dbReference>
<comment type="cofactor">
    <cofactor evidence="1">
        <name>Mg(2+)</name>
        <dbReference type="ChEBI" id="CHEBI:18420"/>
    </cofactor>
</comment>
<accession>A0A7L3QA22</accession>
<keyword evidence="12" id="KW-0677">Repeat</keyword>
<dbReference type="GO" id="GO:0005741">
    <property type="term" value="C:mitochondrial outer membrane"/>
    <property type="evidence" value="ECO:0007669"/>
    <property type="project" value="UniProtKB-SubCell"/>
</dbReference>
<comment type="function">
    <text evidence="25">cGMP-activated cyclic nucleotide phosphodiesterase with a dual-specificity for the second messengers cAMP and cGMP, which are key regulators of many important physiological processes. Has a higher efficiency with cGMP compared to cAMP. Plays a role in cell growth and migration.</text>
</comment>
<sequence length="671" mass="76340">LKQETQSLCCCLLLVSEDNHQLFCQVVGDRVLDEEISFSLTFGRLGQVVEDKKPITLKDISEEEHKQLSSMLGCEVTSMLCVPVISRATSQVVALACAFNKLSGERCAPASYTDTDEHKIQHCFCYTSTVLTSTLAFQKEQKLKCECQALLQVAKNLFTHLDDVSVLLQEIITEARNLSNAEICSVFLLDRLSHELVAKVFDGGVVDDESYEIRIPADQGIAGHVATTGKILNIKDAYSHPLFYRGVDDSTGFRTRNILCFPIKNESQEVIGVAELVNKINGPWFSKFDEDLATAFSIYCGISIAHVCAGGSSTWRGVGHWLWLLQVSDDEYTKLLSEGIQPVSTIDPNFASFTYTPRSLPEDDTSMAILSMLQDMNFINNYKMDRQTLTRFCLMVKKGYRDPPYHNWMHAFSVSHFCYLLYKNLELVNYLEDIEIFALFISCMCHDLDHRGTNNSFQVASKSVLAALYSSEGSVMERHHFAQAIAILNSQGCNIFDHFSRKDYQRMLDLMRDIILATDLAHHLRIFKDLQKMAEVGYDPKNKQHRSLLLCLLMTSCDLSDQTKGWKTTRKIAELIYKEFFSQGDLEKAMGNSPLEMMDREKAYIPELQISFMEHIAMPIYKLLQDLFPKAAELYERVASNREQWTKVSHKFTIRGLPSNNSLDFLDEEYD</sequence>
<keyword evidence="21" id="KW-0114">cAMP</keyword>
<evidence type="ECO:0000256" key="11">
    <source>
        <dbReference type="ARBA" id="ARBA00022723"/>
    </source>
</evidence>
<protein>
    <recommendedName>
        <fullName evidence="31">Phosphodiesterase</fullName>
        <ecNumber evidence="31">3.1.4.-</ecNumber>
    </recommendedName>
</protein>
<evidence type="ECO:0000256" key="19">
    <source>
        <dbReference type="ARBA" id="ARBA00023128"/>
    </source>
</evidence>
<keyword evidence="20" id="KW-0472">Membrane</keyword>
<evidence type="ECO:0000256" key="31">
    <source>
        <dbReference type="RuleBase" id="RU363067"/>
    </source>
</evidence>
<dbReference type="PANTHER" id="PTHR11347">
    <property type="entry name" value="CYCLIC NUCLEOTIDE PHOSPHODIESTERASE"/>
    <property type="match status" value="1"/>
</dbReference>
<keyword evidence="17" id="KW-0862">Zinc</keyword>
<evidence type="ECO:0000256" key="6">
    <source>
        <dbReference type="ARBA" id="ARBA00004496"/>
    </source>
</evidence>
<dbReference type="FunFam" id="1.10.1300.10:FF:000009">
    <property type="entry name" value="Phosphodiesterase"/>
    <property type="match status" value="1"/>
</dbReference>
<dbReference type="GO" id="GO:0005886">
    <property type="term" value="C:plasma membrane"/>
    <property type="evidence" value="ECO:0007669"/>
    <property type="project" value="UniProtKB-SubCell"/>
</dbReference>
<feature type="binding site" evidence="30">
    <location>
        <position position="410"/>
    </location>
    <ligand>
        <name>Zn(2+)</name>
        <dbReference type="ChEBI" id="CHEBI:29105"/>
        <label>1</label>
    </ligand>
</feature>
<evidence type="ECO:0000256" key="29">
    <source>
        <dbReference type="PIRSR" id="PIRSR623088-2"/>
    </source>
</evidence>
<gene>
    <name evidence="33" type="primary">Pde2a</name>
    <name evidence="33" type="ORF">CETCET_R00453</name>
</gene>
<keyword evidence="9" id="KW-0963">Cytoplasm</keyword>
<dbReference type="GO" id="GO:0046872">
    <property type="term" value="F:metal ion binding"/>
    <property type="evidence" value="ECO:0007669"/>
    <property type="project" value="UniProtKB-KW"/>
</dbReference>
<dbReference type="EC" id="3.1.4.-" evidence="31"/>
<keyword evidence="19" id="KW-0496">Mitochondrion</keyword>
<evidence type="ECO:0000256" key="24">
    <source>
        <dbReference type="ARBA" id="ARBA00033709"/>
    </source>
</evidence>
<feature type="binding site" evidence="30">
    <location>
        <position position="558"/>
    </location>
    <ligand>
        <name>Zn(2+)</name>
        <dbReference type="ChEBI" id="CHEBI:29105"/>
        <label>1</label>
    </ligand>
</feature>
<dbReference type="CDD" id="cd00077">
    <property type="entry name" value="HDc"/>
    <property type="match status" value="1"/>
</dbReference>
<dbReference type="Gene3D" id="3.30.450.40">
    <property type="match status" value="2"/>
</dbReference>
<evidence type="ECO:0000256" key="13">
    <source>
        <dbReference type="ARBA" id="ARBA00022741"/>
    </source>
</evidence>
<evidence type="ECO:0000256" key="3">
    <source>
        <dbReference type="ARBA" id="ARBA00004236"/>
    </source>
</evidence>
<evidence type="ECO:0000256" key="1">
    <source>
        <dbReference type="ARBA" id="ARBA00001946"/>
    </source>
</evidence>
<dbReference type="SUPFAM" id="SSF109604">
    <property type="entry name" value="HD-domain/PDEase-like"/>
    <property type="match status" value="1"/>
</dbReference>
<feature type="binding site" evidence="30">
    <location>
        <position position="447"/>
    </location>
    <ligand>
        <name>Zn(2+)</name>
        <dbReference type="ChEBI" id="CHEBI:29105"/>
        <label>1</label>
    </ligand>
</feature>
<evidence type="ECO:0000256" key="12">
    <source>
        <dbReference type="ARBA" id="ARBA00022737"/>
    </source>
</evidence>
<dbReference type="InterPro" id="IPR003018">
    <property type="entry name" value="GAF"/>
</dbReference>